<dbReference type="Proteomes" id="UP000182945">
    <property type="component" value="Chromosome"/>
</dbReference>
<evidence type="ECO:0000313" key="2">
    <source>
        <dbReference type="EMBL" id="MBD1223938.1"/>
    </source>
</evidence>
<dbReference type="Pfam" id="PF26326">
    <property type="entry name" value="YtzJ"/>
    <property type="match status" value="1"/>
</dbReference>
<organism evidence="1 3">
    <name type="scientific">Virgibacillus halodenitrificans</name>
    <name type="common">Bacillus halodenitrificans</name>
    <dbReference type="NCBI Taxonomy" id="1482"/>
    <lineage>
        <taxon>Bacteria</taxon>
        <taxon>Bacillati</taxon>
        <taxon>Bacillota</taxon>
        <taxon>Bacilli</taxon>
        <taxon>Bacillales</taxon>
        <taxon>Bacillaceae</taxon>
        <taxon>Virgibacillus</taxon>
    </lineage>
</organism>
<dbReference type="EMBL" id="CP017962">
    <property type="protein sequence ID" value="APC48036.1"/>
    <property type="molecule type" value="Genomic_DNA"/>
</dbReference>
<reference evidence="1 3" key="1">
    <citation type="submission" date="2016-11" db="EMBL/GenBank/DDBJ databases">
        <title>Complete genome sequencing of Virgibacillus halodenitrificans PDB-F2.</title>
        <authorList>
            <person name="Sun Z."/>
            <person name="Zhou Y."/>
            <person name="Li H."/>
        </authorList>
    </citation>
    <scope>NUCLEOTIDE SEQUENCE [LARGE SCALE GENOMIC DNA]</scope>
    <source>
        <strain evidence="1 3">PDB-F2</strain>
    </source>
</reference>
<proteinExistence type="predicted"/>
<name>A0AAC9IXS1_VIRHA</name>
<accession>A0AAC9IXS1</accession>
<dbReference type="Proteomes" id="UP000621631">
    <property type="component" value="Unassembled WGS sequence"/>
</dbReference>
<dbReference type="EMBL" id="JACWEZ010000011">
    <property type="protein sequence ID" value="MBD1223938.1"/>
    <property type="molecule type" value="Genomic_DNA"/>
</dbReference>
<keyword evidence="4" id="KW-1185">Reference proteome</keyword>
<reference evidence="2 4" key="2">
    <citation type="submission" date="2020-09" db="EMBL/GenBank/DDBJ databases">
        <title>Draft Genome Sequences of Oil-Oxidizing Bacteria Halomonas titanicae, Marinobacter lutaoensis, and Virgibacillus halodenitrificans Isolated from Highly Saline Environments.</title>
        <authorList>
            <person name="Grouzdev D.S."/>
            <person name="Sokolova D.S."/>
            <person name="Semenova E.M."/>
            <person name="Borzenkov I.A."/>
            <person name="Bidzhieva S.K."/>
            <person name="Poltaraus A.B."/>
            <person name="Nazina T.N."/>
        </authorList>
    </citation>
    <scope>NUCLEOTIDE SEQUENCE [LARGE SCALE GENOMIC DNA]</scope>
    <source>
        <strain evidence="2 4">VKM B-3472D</strain>
    </source>
</reference>
<protein>
    <submittedName>
        <fullName evidence="1">Uncharacterized protein</fullName>
    </submittedName>
</protein>
<sequence>MLIMNERRLRDEKLRQLKQGRTAYAESGELIRLIKREIEKEHLHVYCDDTRTGCWFIPMPDSKTS</sequence>
<evidence type="ECO:0000313" key="3">
    <source>
        <dbReference type="Proteomes" id="UP000182945"/>
    </source>
</evidence>
<dbReference type="InterPro" id="IPR058867">
    <property type="entry name" value="YtzJ"/>
</dbReference>
<evidence type="ECO:0000313" key="1">
    <source>
        <dbReference type="EMBL" id="APC48036.1"/>
    </source>
</evidence>
<evidence type="ECO:0000313" key="4">
    <source>
        <dbReference type="Proteomes" id="UP000621631"/>
    </source>
</evidence>
<gene>
    <name evidence="1" type="ORF">BME96_07555</name>
    <name evidence="2" type="ORF">IC602_15130</name>
</gene>
<dbReference type="RefSeq" id="WP_019378596.1">
    <property type="nucleotide sequence ID" value="NZ_CP017962.1"/>
</dbReference>
<dbReference type="AlphaFoldDB" id="A0AAC9IXS1"/>
<dbReference type="KEGG" id="vhl:BME96_07555"/>
<dbReference type="GeneID" id="71514243"/>